<keyword evidence="3" id="KW-0574">Periplasm</keyword>
<dbReference type="PANTHER" id="PTHR39210">
    <property type="entry name" value="HEPARIN-SULFATE LYASE"/>
    <property type="match status" value="1"/>
</dbReference>
<dbReference type="InterPro" id="IPR008929">
    <property type="entry name" value="Chondroitin_lyas"/>
</dbReference>
<comment type="caution">
    <text evidence="7">The sequence shown here is derived from an EMBL/GenBank/DDBJ whole genome shotgun (WGS) entry which is preliminary data.</text>
</comment>
<dbReference type="InterPro" id="IPR031680">
    <property type="entry name" value="Hepar_II_III_N"/>
</dbReference>
<organism evidence="7 8">
    <name type="scientific">Pseudaquabacterium inlustre</name>
    <dbReference type="NCBI Taxonomy" id="2984192"/>
    <lineage>
        <taxon>Bacteria</taxon>
        <taxon>Pseudomonadati</taxon>
        <taxon>Pseudomonadota</taxon>
        <taxon>Betaproteobacteria</taxon>
        <taxon>Burkholderiales</taxon>
        <taxon>Sphaerotilaceae</taxon>
        <taxon>Pseudaquabacterium</taxon>
    </lineage>
</organism>
<dbReference type="Pfam" id="PF07940">
    <property type="entry name" value="Hepar_II_III_C"/>
    <property type="match status" value="1"/>
</dbReference>
<evidence type="ECO:0000256" key="4">
    <source>
        <dbReference type="ARBA" id="ARBA00023239"/>
    </source>
</evidence>
<dbReference type="GO" id="GO:0016829">
    <property type="term" value="F:lyase activity"/>
    <property type="evidence" value="ECO:0007669"/>
    <property type="project" value="UniProtKB-KW"/>
</dbReference>
<feature type="domain" description="Heparin-sulfate lyase N-terminal" evidence="6">
    <location>
        <begin position="110"/>
        <end position="352"/>
    </location>
</feature>
<dbReference type="InterPro" id="IPR012480">
    <property type="entry name" value="Hepar_II_III_C"/>
</dbReference>
<dbReference type="SUPFAM" id="SSF48230">
    <property type="entry name" value="Chondroitin AC/alginate lyase"/>
    <property type="match status" value="1"/>
</dbReference>
<evidence type="ECO:0000259" key="6">
    <source>
        <dbReference type="Pfam" id="PF16889"/>
    </source>
</evidence>
<dbReference type="Gene3D" id="2.70.98.70">
    <property type="match status" value="1"/>
</dbReference>
<accession>A0ABU9CE22</accession>
<proteinExistence type="predicted"/>
<evidence type="ECO:0000313" key="8">
    <source>
        <dbReference type="Proteomes" id="UP001365405"/>
    </source>
</evidence>
<dbReference type="Gene3D" id="1.50.10.100">
    <property type="entry name" value="Chondroitin AC/alginate lyase"/>
    <property type="match status" value="1"/>
</dbReference>
<evidence type="ECO:0000256" key="1">
    <source>
        <dbReference type="ARBA" id="ARBA00004418"/>
    </source>
</evidence>
<dbReference type="Proteomes" id="UP001365405">
    <property type="component" value="Unassembled WGS sequence"/>
</dbReference>
<protein>
    <submittedName>
        <fullName evidence="7">Alginate lyase family protein</fullName>
    </submittedName>
</protein>
<keyword evidence="4 7" id="KW-0456">Lyase</keyword>
<feature type="domain" description="Heparinase II/III-like C-terminal" evidence="5">
    <location>
        <begin position="412"/>
        <end position="648"/>
    </location>
</feature>
<evidence type="ECO:0000259" key="5">
    <source>
        <dbReference type="Pfam" id="PF07940"/>
    </source>
</evidence>
<comment type="subcellular location">
    <subcellularLocation>
        <location evidence="1">Periplasm</location>
    </subcellularLocation>
</comment>
<gene>
    <name evidence="7" type="ORF">AACH10_07750</name>
</gene>
<evidence type="ECO:0000256" key="2">
    <source>
        <dbReference type="ARBA" id="ARBA00022729"/>
    </source>
</evidence>
<keyword evidence="2" id="KW-0732">Signal</keyword>
<name>A0ABU9CE22_9BURK</name>
<sequence length="668" mass="74212">MLTRMTWLFRRMSRMYWQEVPFRVASVLRANLRRHGIGSAQRPPPMSGDSRFGNAWVDVLALKTQRADAKSSGLANAQELLIYGHPVRLNDGLPDWTADPVSGLQVPAKFGLDIDFRHLPGLDIKFLWEINRHAWWVELAMDWAMAQDEAALDRLAANIDSWIIANPYPVGPNWASPVEHGIRLINWSIVWHVIGGDTSRIFQRETGRVRLQTWLKCIYQHVHFAADNYSFYSSADNHLIGEAAGVFVASHTWDCWQDVRDKRKAAKRILETEALKQFAADGVNREQALSYHKFSLQFLIAAGLVGLVNGDDFSGAFWERLQAALVYLAAQTDCVGNVPTYGDSDDGDVWSLRPTSASSWLEMLALASRLTSDPIIESKCASLGVSPEDVAAWLPPGACGRASGGGTPSRTELPRHFLEGGYVILGAQLHERGEARAVFDCGPLGYNKVGGHAHADALSLILSVGGTPVLRDSGTYCYNASPEWRRFFRSTAAHNTLTIDGEDQSVYGSSFLWLRDVHCTVVSTGQGEVQEVHACHDGFRRLRDPVMHHRRVRMDAAGSLEVQDWLECRESHHVKLHWHVGTQCTVTDGNRSMSWQLRFEGHTLELSIDGPVECSSVIVGQEDPPQGWASERFYSKRPAEVIVIAATLAPGTVLTTRVVPLDIHGNAK</sequence>
<reference evidence="7 8" key="1">
    <citation type="submission" date="2024-04" db="EMBL/GenBank/DDBJ databases">
        <title>Novel species of the genus Ideonella isolated from streams.</title>
        <authorList>
            <person name="Lu H."/>
        </authorList>
    </citation>
    <scope>NUCLEOTIDE SEQUENCE [LARGE SCALE GENOMIC DNA]</scope>
    <source>
        <strain evidence="7 8">DXS22W</strain>
    </source>
</reference>
<dbReference type="PANTHER" id="PTHR39210:SF1">
    <property type="entry name" value="HEPARIN-SULFATE LYASE"/>
    <property type="match status" value="1"/>
</dbReference>
<dbReference type="RefSeq" id="WP_341409795.1">
    <property type="nucleotide sequence ID" value="NZ_JBBUTH010000003.1"/>
</dbReference>
<evidence type="ECO:0000313" key="7">
    <source>
        <dbReference type="EMBL" id="MEK8050128.1"/>
    </source>
</evidence>
<keyword evidence="8" id="KW-1185">Reference proteome</keyword>
<dbReference type="Pfam" id="PF16889">
    <property type="entry name" value="Hepar_II_III_N"/>
    <property type="match status" value="1"/>
</dbReference>
<evidence type="ECO:0000256" key="3">
    <source>
        <dbReference type="ARBA" id="ARBA00022764"/>
    </source>
</evidence>
<dbReference type="EMBL" id="JBBUTH010000003">
    <property type="protein sequence ID" value="MEK8050128.1"/>
    <property type="molecule type" value="Genomic_DNA"/>
</dbReference>